<evidence type="ECO:0000256" key="3">
    <source>
        <dbReference type="ARBA" id="ARBA00022679"/>
    </source>
</evidence>
<evidence type="ECO:0000256" key="7">
    <source>
        <dbReference type="ARBA" id="ARBA00023193"/>
    </source>
</evidence>
<evidence type="ECO:0000256" key="6">
    <source>
        <dbReference type="ARBA" id="ARBA00022840"/>
    </source>
</evidence>
<dbReference type="PROSITE" id="PS00107">
    <property type="entry name" value="PROTEIN_KINASE_ATP"/>
    <property type="match status" value="1"/>
</dbReference>
<dbReference type="AlphaFoldDB" id="A0A0H5R852"/>
<dbReference type="Gene3D" id="3.30.200.20">
    <property type="entry name" value="Phosphorylase Kinase, domain 1"/>
    <property type="match status" value="1"/>
</dbReference>
<dbReference type="SUPFAM" id="SSF56112">
    <property type="entry name" value="Protein kinase-like (PK-like)"/>
    <property type="match status" value="1"/>
</dbReference>
<keyword evidence="4 8" id="KW-0547">Nucleotide-binding</keyword>
<evidence type="ECO:0000259" key="9">
    <source>
        <dbReference type="PROSITE" id="PS50011"/>
    </source>
</evidence>
<dbReference type="SMART" id="SM00220">
    <property type="entry name" value="S_TKc"/>
    <property type="match status" value="1"/>
</dbReference>
<evidence type="ECO:0000256" key="2">
    <source>
        <dbReference type="ARBA" id="ARBA00022527"/>
    </source>
</evidence>
<evidence type="ECO:0000256" key="5">
    <source>
        <dbReference type="ARBA" id="ARBA00022777"/>
    </source>
</evidence>
<dbReference type="PANTHER" id="PTHR11042:SF160">
    <property type="entry name" value="EUKARYOTIC TRANSLATION INITIATION FACTOR 2-ALPHA KINASE 1"/>
    <property type="match status" value="1"/>
</dbReference>
<dbReference type="GO" id="GO:0017148">
    <property type="term" value="P:negative regulation of translation"/>
    <property type="evidence" value="ECO:0007669"/>
    <property type="project" value="UniProtKB-KW"/>
</dbReference>
<dbReference type="GO" id="GO:0005634">
    <property type="term" value="C:nucleus"/>
    <property type="evidence" value="ECO:0007669"/>
    <property type="project" value="TreeGrafter"/>
</dbReference>
<evidence type="ECO:0000256" key="1">
    <source>
        <dbReference type="ARBA" id="ARBA00012513"/>
    </source>
</evidence>
<dbReference type="InterPro" id="IPR017441">
    <property type="entry name" value="Protein_kinase_ATP_BS"/>
</dbReference>
<feature type="binding site" evidence="8">
    <location>
        <position position="86"/>
    </location>
    <ligand>
        <name>ATP</name>
        <dbReference type="ChEBI" id="CHEBI:30616"/>
    </ligand>
</feature>
<dbReference type="Gene3D" id="1.10.510.10">
    <property type="entry name" value="Transferase(Phosphotransferase) domain 1"/>
    <property type="match status" value="1"/>
</dbReference>
<organism evidence="10">
    <name type="scientific">Spongospora subterranea</name>
    <dbReference type="NCBI Taxonomy" id="70186"/>
    <lineage>
        <taxon>Eukaryota</taxon>
        <taxon>Sar</taxon>
        <taxon>Rhizaria</taxon>
        <taxon>Endomyxa</taxon>
        <taxon>Phytomyxea</taxon>
        <taxon>Plasmodiophorida</taxon>
        <taxon>Plasmodiophoridae</taxon>
        <taxon>Spongospora</taxon>
    </lineage>
</organism>
<dbReference type="GO" id="GO:0004694">
    <property type="term" value="F:eukaryotic translation initiation factor 2alpha kinase activity"/>
    <property type="evidence" value="ECO:0007669"/>
    <property type="project" value="TreeGrafter"/>
</dbReference>
<sequence length="373" mass="41389">MISRSTLSRLCIVGARNRFGLIPTSNGVVLDGSAPTALPQLKTTTAQGHDSRFCKDFSFVDILGRGSFGIVCSAVNRLDLQLYAVKCVPFDERTQNVFGEIRAMAKLPPHENIIRYFSCWKEAVSPKFCHMLNENMSEYLSEDLTVSNTSTPTEFTEVTQILYIQMELCQDNLRSWLKDRKAVDALSSLNVLFQLINGLLHMHQHGVLHLDVKPENCFRNGALFKFGDFGSSYTEGDAPSDDGKYLGTGSYAAPECEWGKSQCSSKTDVFSLGLCLMELFDVFSTGMARALLFSGVRSRDTSMPWSEQWPSVSNMVFAMTNPIPEDRPTLVQTLEWCCVMAGPSIHPSFKSLSPQGFDSANEPIHDEVQGLIG</sequence>
<dbReference type="InterPro" id="IPR000719">
    <property type="entry name" value="Prot_kinase_dom"/>
</dbReference>
<reference evidence="10" key="1">
    <citation type="submission" date="2015-04" db="EMBL/GenBank/DDBJ databases">
        <title>The genome sequence of the plant pathogenic Rhizarian Plasmodiophora brassicae reveals insights in its biotrophic life cycle and the origin of chitin synthesis.</title>
        <authorList>
            <person name="Schwelm A."/>
            <person name="Fogelqvist J."/>
            <person name="Knaust A."/>
            <person name="Julke S."/>
            <person name="Lilja T."/>
            <person name="Dhandapani V."/>
            <person name="Bonilla-Rosso G."/>
            <person name="Karlsson M."/>
            <person name="Shevchenko A."/>
            <person name="Choi S.R."/>
            <person name="Kim H.G."/>
            <person name="Park J.Y."/>
            <person name="Lim Y.P."/>
            <person name="Ludwig-Muller J."/>
            <person name="Dixelius C."/>
        </authorList>
    </citation>
    <scope>NUCLEOTIDE SEQUENCE</scope>
    <source>
        <tissue evidence="10">Potato root galls</tissue>
    </source>
</reference>
<dbReference type="PANTHER" id="PTHR11042">
    <property type="entry name" value="EUKARYOTIC TRANSLATION INITIATION FACTOR 2-ALPHA KINASE EIF2-ALPHA KINASE -RELATED"/>
    <property type="match status" value="1"/>
</dbReference>
<dbReference type="Pfam" id="PF00069">
    <property type="entry name" value="Pkinase"/>
    <property type="match status" value="1"/>
</dbReference>
<feature type="domain" description="Protein kinase" evidence="9">
    <location>
        <begin position="57"/>
        <end position="349"/>
    </location>
</feature>
<name>A0A0H5R852_9EUKA</name>
<dbReference type="GO" id="GO:0005737">
    <property type="term" value="C:cytoplasm"/>
    <property type="evidence" value="ECO:0007669"/>
    <property type="project" value="TreeGrafter"/>
</dbReference>
<dbReference type="InterPro" id="IPR050339">
    <property type="entry name" value="CC_SR_Kinase"/>
</dbReference>
<keyword evidence="6 8" id="KW-0067">ATP-binding</keyword>
<dbReference type="PROSITE" id="PS50011">
    <property type="entry name" value="PROTEIN_KINASE_DOM"/>
    <property type="match status" value="1"/>
</dbReference>
<keyword evidence="2" id="KW-0723">Serine/threonine-protein kinase</keyword>
<keyword evidence="7" id="KW-0652">Protein synthesis inhibitor</keyword>
<dbReference type="GO" id="GO:0005524">
    <property type="term" value="F:ATP binding"/>
    <property type="evidence" value="ECO:0007669"/>
    <property type="project" value="UniProtKB-UniRule"/>
</dbReference>
<keyword evidence="3" id="KW-0808">Transferase</keyword>
<evidence type="ECO:0000256" key="8">
    <source>
        <dbReference type="PROSITE-ProRule" id="PRU10141"/>
    </source>
</evidence>
<dbReference type="InterPro" id="IPR011009">
    <property type="entry name" value="Kinase-like_dom_sf"/>
</dbReference>
<dbReference type="EMBL" id="HACM01009861">
    <property type="protein sequence ID" value="CRZ10303.1"/>
    <property type="molecule type" value="Transcribed_RNA"/>
</dbReference>
<keyword evidence="5" id="KW-0418">Kinase</keyword>
<dbReference type="EC" id="2.7.11.1" evidence="1"/>
<evidence type="ECO:0000313" key="10">
    <source>
        <dbReference type="EMBL" id="CRZ10303.1"/>
    </source>
</evidence>
<accession>A0A0H5R852</accession>
<proteinExistence type="predicted"/>
<evidence type="ECO:0000256" key="4">
    <source>
        <dbReference type="ARBA" id="ARBA00022741"/>
    </source>
</evidence>
<protein>
    <recommendedName>
        <fullName evidence="1">non-specific serine/threonine protein kinase</fullName>
        <ecNumber evidence="1">2.7.11.1</ecNumber>
    </recommendedName>
</protein>